<evidence type="ECO:0000256" key="5">
    <source>
        <dbReference type="HAMAP-Rule" id="MF_00014"/>
    </source>
</evidence>
<keyword evidence="3 5" id="KW-0698">rRNA processing</keyword>
<dbReference type="NCBIfam" id="TIGR02273">
    <property type="entry name" value="16S_RimM"/>
    <property type="match status" value="1"/>
</dbReference>
<dbReference type="InterPro" id="IPR009000">
    <property type="entry name" value="Transl_B-barrel_sf"/>
</dbReference>
<name>A0A1U9K695_9BACL</name>
<evidence type="ECO:0000259" key="7">
    <source>
        <dbReference type="Pfam" id="PF05239"/>
    </source>
</evidence>
<dbReference type="GO" id="GO:0006364">
    <property type="term" value="P:rRNA processing"/>
    <property type="evidence" value="ECO:0007669"/>
    <property type="project" value="UniProtKB-UniRule"/>
</dbReference>
<comment type="subcellular location">
    <subcellularLocation>
        <location evidence="5">Cytoplasm</location>
    </subcellularLocation>
</comment>
<evidence type="ECO:0000259" key="6">
    <source>
        <dbReference type="Pfam" id="PF01782"/>
    </source>
</evidence>
<dbReference type="Proteomes" id="UP000188603">
    <property type="component" value="Chromosome"/>
</dbReference>
<dbReference type="GO" id="GO:0005840">
    <property type="term" value="C:ribosome"/>
    <property type="evidence" value="ECO:0007669"/>
    <property type="project" value="InterPro"/>
</dbReference>
<dbReference type="InterPro" id="IPR027275">
    <property type="entry name" value="PRC-brl_dom"/>
</dbReference>
<comment type="domain">
    <text evidence="5">The PRC barrel domain binds ribosomal protein uS19.</text>
</comment>
<evidence type="ECO:0000313" key="8">
    <source>
        <dbReference type="EMBL" id="AQS55589.1"/>
    </source>
</evidence>
<dbReference type="Gene3D" id="2.30.30.240">
    <property type="entry name" value="PRC-barrel domain"/>
    <property type="match status" value="1"/>
</dbReference>
<proteinExistence type="inferred from homology"/>
<reference evidence="8 9" key="1">
    <citation type="journal article" date="2015" name="Int. J. Syst. Evol. Microbiol.">
        <title>Novibacillus thermophilus gen. nov., sp. nov., a Gram-staining-negative and moderately thermophilic member of the family Thermoactinomycetaceae.</title>
        <authorList>
            <person name="Yang G."/>
            <person name="Chen J."/>
            <person name="Zhou S."/>
        </authorList>
    </citation>
    <scope>NUCLEOTIDE SEQUENCE [LARGE SCALE GENOMIC DNA]</scope>
    <source>
        <strain evidence="8 9">SG-1</strain>
    </source>
</reference>
<dbReference type="InterPro" id="IPR002676">
    <property type="entry name" value="RimM_N"/>
</dbReference>
<comment type="function">
    <text evidence="5">An accessory protein needed during the final step in the assembly of 30S ribosomal subunit, possibly for assembly of the head region. Essential for efficient processing of 16S rRNA. May be needed both before and after RbfA during the maturation of 16S rRNA. It has affinity for free ribosomal 30S subunits but not for 70S ribosomes.</text>
</comment>
<dbReference type="InterPro" id="IPR036976">
    <property type="entry name" value="RimM_N_sf"/>
</dbReference>
<dbReference type="HAMAP" id="MF_00014">
    <property type="entry name" value="Ribosome_mat_RimM"/>
    <property type="match status" value="1"/>
</dbReference>
<evidence type="ECO:0000313" key="9">
    <source>
        <dbReference type="Proteomes" id="UP000188603"/>
    </source>
</evidence>
<dbReference type="EMBL" id="CP019699">
    <property type="protein sequence ID" value="AQS55589.1"/>
    <property type="molecule type" value="Genomic_DNA"/>
</dbReference>
<dbReference type="SUPFAM" id="SSF50346">
    <property type="entry name" value="PRC-barrel domain"/>
    <property type="match status" value="1"/>
</dbReference>
<evidence type="ECO:0000256" key="4">
    <source>
        <dbReference type="ARBA" id="ARBA00023186"/>
    </source>
</evidence>
<dbReference type="OrthoDB" id="9810331at2"/>
<dbReference type="PANTHER" id="PTHR33692">
    <property type="entry name" value="RIBOSOME MATURATION FACTOR RIMM"/>
    <property type="match status" value="1"/>
</dbReference>
<keyword evidence="2 5" id="KW-0690">Ribosome biogenesis</keyword>
<evidence type="ECO:0000256" key="1">
    <source>
        <dbReference type="ARBA" id="ARBA00022490"/>
    </source>
</evidence>
<dbReference type="Pfam" id="PF01782">
    <property type="entry name" value="RimM"/>
    <property type="match status" value="1"/>
</dbReference>
<dbReference type="PANTHER" id="PTHR33692:SF1">
    <property type="entry name" value="RIBOSOME MATURATION FACTOR RIMM"/>
    <property type="match status" value="1"/>
</dbReference>
<gene>
    <name evidence="5" type="primary">rimM</name>
    <name evidence="8" type="ORF">B0W44_07120</name>
</gene>
<keyword evidence="4 5" id="KW-0143">Chaperone</keyword>
<dbReference type="AlphaFoldDB" id="A0A1U9K695"/>
<dbReference type="RefSeq" id="WP_077719455.1">
    <property type="nucleotide sequence ID" value="NZ_CP019699.1"/>
</dbReference>
<sequence length="174" mass="19839">MTTPESFVVGNIVKPQGLHGEVRVKIRTDFPEMRFSPGSSLTLVHSRAELPSSVTVAHSRRHRGVYIVKFREFDSIDEVEKLRGAEIRIPKDALHELGEHEYYFHEIIGCDVFTTDGAHVGTVKEILQPGANDVWVVKRQGSQKDLYLPYIADVVKQVFPEQKRIVIEWMEGLE</sequence>
<keyword evidence="1 5" id="KW-0963">Cytoplasm</keyword>
<dbReference type="Gene3D" id="2.40.30.60">
    <property type="entry name" value="RimM"/>
    <property type="match status" value="1"/>
</dbReference>
<dbReference type="Pfam" id="PF05239">
    <property type="entry name" value="PRC"/>
    <property type="match status" value="1"/>
</dbReference>
<dbReference type="GO" id="GO:0042274">
    <property type="term" value="P:ribosomal small subunit biogenesis"/>
    <property type="evidence" value="ECO:0007669"/>
    <property type="project" value="UniProtKB-UniRule"/>
</dbReference>
<accession>A0A1U9K695</accession>
<dbReference type="SUPFAM" id="SSF50447">
    <property type="entry name" value="Translation proteins"/>
    <property type="match status" value="1"/>
</dbReference>
<keyword evidence="9" id="KW-1185">Reference proteome</keyword>
<dbReference type="InterPro" id="IPR011033">
    <property type="entry name" value="PRC_barrel-like_sf"/>
</dbReference>
<evidence type="ECO:0000256" key="3">
    <source>
        <dbReference type="ARBA" id="ARBA00022552"/>
    </source>
</evidence>
<comment type="subunit">
    <text evidence="5">Binds ribosomal protein uS19.</text>
</comment>
<evidence type="ECO:0000256" key="2">
    <source>
        <dbReference type="ARBA" id="ARBA00022517"/>
    </source>
</evidence>
<dbReference type="KEGG" id="ntr:B0W44_07120"/>
<dbReference type="GO" id="GO:0005737">
    <property type="term" value="C:cytoplasm"/>
    <property type="evidence" value="ECO:0007669"/>
    <property type="project" value="UniProtKB-SubCell"/>
</dbReference>
<feature type="domain" description="RimM N-terminal" evidence="6">
    <location>
        <begin position="8"/>
        <end position="92"/>
    </location>
</feature>
<dbReference type="InterPro" id="IPR011961">
    <property type="entry name" value="RimM"/>
</dbReference>
<dbReference type="STRING" id="1471761.B0W44_07120"/>
<protein>
    <recommendedName>
        <fullName evidence="5">Ribosome maturation factor RimM</fullName>
    </recommendedName>
</protein>
<comment type="similarity">
    <text evidence="5">Belongs to the RimM family.</text>
</comment>
<organism evidence="8 9">
    <name type="scientific">Novibacillus thermophilus</name>
    <dbReference type="NCBI Taxonomy" id="1471761"/>
    <lineage>
        <taxon>Bacteria</taxon>
        <taxon>Bacillati</taxon>
        <taxon>Bacillota</taxon>
        <taxon>Bacilli</taxon>
        <taxon>Bacillales</taxon>
        <taxon>Thermoactinomycetaceae</taxon>
        <taxon>Novibacillus</taxon>
    </lineage>
</organism>
<dbReference type="GO" id="GO:0043022">
    <property type="term" value="F:ribosome binding"/>
    <property type="evidence" value="ECO:0007669"/>
    <property type="project" value="InterPro"/>
</dbReference>
<feature type="domain" description="PRC-barrel" evidence="7">
    <location>
        <begin position="99"/>
        <end position="172"/>
    </location>
</feature>